<sequence length="219" mass="23931">MTRKQIALLLVGALAIVAFALGTIGYNRSQSTAQQQLAKQNEDVFSRAHSPTYGAPDAKVRITEFFDPACETCRAFYPAVKQIVDQSQGRVQLVVRFVPFHDGADLAAKILVAAHAQRLFIPVAEVVLGTQDTWASHAAPNPELLWGYLAKSGLDLDKARAAVQTKEVEAVIAMDMADAKTLNVTRTPGFFVNGKPLERFGYEQLVALVQSEVERAYAQ</sequence>
<keyword evidence="5" id="KW-0676">Redox-active center</keyword>
<dbReference type="AlphaFoldDB" id="A0A368XDW4"/>
<evidence type="ECO:0000256" key="2">
    <source>
        <dbReference type="ARBA" id="ARBA00022729"/>
    </source>
</evidence>
<evidence type="ECO:0000256" key="4">
    <source>
        <dbReference type="ARBA" id="ARBA00023157"/>
    </source>
</evidence>
<evidence type="ECO:0000256" key="5">
    <source>
        <dbReference type="ARBA" id="ARBA00023284"/>
    </source>
</evidence>
<keyword evidence="4" id="KW-1015">Disulfide bond</keyword>
<evidence type="ECO:0000259" key="6">
    <source>
        <dbReference type="Pfam" id="PF13462"/>
    </source>
</evidence>
<evidence type="ECO:0000313" key="8">
    <source>
        <dbReference type="Proteomes" id="UP000252884"/>
    </source>
</evidence>
<keyword evidence="2" id="KW-0732">Signal</keyword>
<name>A0A368XDW4_9BURK</name>
<dbReference type="GO" id="GO:0016491">
    <property type="term" value="F:oxidoreductase activity"/>
    <property type="evidence" value="ECO:0007669"/>
    <property type="project" value="UniProtKB-KW"/>
</dbReference>
<protein>
    <submittedName>
        <fullName evidence="7">Protein-disulfide isomerase</fullName>
    </submittedName>
</protein>
<evidence type="ECO:0000313" key="7">
    <source>
        <dbReference type="EMBL" id="RCW66065.1"/>
    </source>
</evidence>
<evidence type="ECO:0000256" key="1">
    <source>
        <dbReference type="ARBA" id="ARBA00005791"/>
    </source>
</evidence>
<dbReference type="InterPro" id="IPR012336">
    <property type="entry name" value="Thioredoxin-like_fold"/>
</dbReference>
<dbReference type="SUPFAM" id="SSF52833">
    <property type="entry name" value="Thioredoxin-like"/>
    <property type="match status" value="1"/>
</dbReference>
<comment type="caution">
    <text evidence="7">The sequence shown here is derived from an EMBL/GenBank/DDBJ whole genome shotgun (WGS) entry which is preliminary data.</text>
</comment>
<keyword evidence="8" id="KW-1185">Reference proteome</keyword>
<dbReference type="RefSeq" id="WP_245965939.1">
    <property type="nucleotide sequence ID" value="NZ_QPJK01000011.1"/>
</dbReference>
<proteinExistence type="inferred from homology"/>
<dbReference type="GO" id="GO:0016853">
    <property type="term" value="F:isomerase activity"/>
    <property type="evidence" value="ECO:0007669"/>
    <property type="project" value="UniProtKB-KW"/>
</dbReference>
<dbReference type="Pfam" id="PF13462">
    <property type="entry name" value="Thioredoxin_4"/>
    <property type="match status" value="1"/>
</dbReference>
<accession>A0A368XDW4</accession>
<dbReference type="PANTHER" id="PTHR13887:SF14">
    <property type="entry name" value="DISULFIDE BOND FORMATION PROTEIN D"/>
    <property type="match status" value="1"/>
</dbReference>
<evidence type="ECO:0000256" key="3">
    <source>
        <dbReference type="ARBA" id="ARBA00023002"/>
    </source>
</evidence>
<dbReference type="InterPro" id="IPR036249">
    <property type="entry name" value="Thioredoxin-like_sf"/>
</dbReference>
<keyword evidence="3" id="KW-0560">Oxidoreductase</keyword>
<comment type="similarity">
    <text evidence="1">Belongs to the thioredoxin family. DsbA subfamily.</text>
</comment>
<dbReference type="EMBL" id="QPJK01000011">
    <property type="protein sequence ID" value="RCW66065.1"/>
    <property type="molecule type" value="Genomic_DNA"/>
</dbReference>
<organism evidence="7 8">
    <name type="scientific">Pseudorhodoferax soli</name>
    <dbReference type="NCBI Taxonomy" id="545864"/>
    <lineage>
        <taxon>Bacteria</taxon>
        <taxon>Pseudomonadati</taxon>
        <taxon>Pseudomonadota</taxon>
        <taxon>Betaproteobacteria</taxon>
        <taxon>Burkholderiales</taxon>
        <taxon>Comamonadaceae</taxon>
    </lineage>
</organism>
<reference evidence="7 8" key="1">
    <citation type="submission" date="2018-07" db="EMBL/GenBank/DDBJ databases">
        <title>Genomic Encyclopedia of Type Strains, Phase IV (KMG-IV): sequencing the most valuable type-strain genomes for metagenomic binning, comparative biology and taxonomic classification.</title>
        <authorList>
            <person name="Goeker M."/>
        </authorList>
    </citation>
    <scope>NUCLEOTIDE SEQUENCE [LARGE SCALE GENOMIC DNA]</scope>
    <source>
        <strain evidence="7 8">DSM 21634</strain>
    </source>
</reference>
<dbReference type="Gene3D" id="3.40.30.10">
    <property type="entry name" value="Glutaredoxin"/>
    <property type="match status" value="1"/>
</dbReference>
<dbReference type="PANTHER" id="PTHR13887">
    <property type="entry name" value="GLUTATHIONE S-TRANSFERASE KAPPA"/>
    <property type="match status" value="1"/>
</dbReference>
<dbReference type="Proteomes" id="UP000252884">
    <property type="component" value="Unassembled WGS sequence"/>
</dbReference>
<gene>
    <name evidence="7" type="ORF">DES41_11123</name>
</gene>
<keyword evidence="7" id="KW-0413">Isomerase</keyword>
<feature type="domain" description="Thioredoxin-like fold" evidence="6">
    <location>
        <begin position="50"/>
        <end position="210"/>
    </location>
</feature>